<dbReference type="Pfam" id="PF00005">
    <property type="entry name" value="ABC_tran"/>
    <property type="match status" value="1"/>
</dbReference>
<keyword evidence="3" id="KW-0547">Nucleotide-binding</keyword>
<evidence type="ECO:0000256" key="1">
    <source>
        <dbReference type="ARBA" id="ARBA00022448"/>
    </source>
</evidence>
<dbReference type="SMART" id="SM00382">
    <property type="entry name" value="AAA"/>
    <property type="match status" value="1"/>
</dbReference>
<organism evidence="11 12">
    <name type="scientific">Candidatus Thiodiazotropha lotti</name>
    <dbReference type="NCBI Taxonomy" id="2792787"/>
    <lineage>
        <taxon>Bacteria</taxon>
        <taxon>Pseudomonadati</taxon>
        <taxon>Pseudomonadota</taxon>
        <taxon>Gammaproteobacteria</taxon>
        <taxon>Chromatiales</taxon>
        <taxon>Sedimenticolaceae</taxon>
        <taxon>Candidatus Thiodiazotropha</taxon>
    </lineage>
</organism>
<keyword evidence="7" id="KW-1278">Translocase</keyword>
<keyword evidence="2" id="KW-1003">Cell membrane</keyword>
<dbReference type="GO" id="GO:0006829">
    <property type="term" value="P:zinc ion transport"/>
    <property type="evidence" value="ECO:0007669"/>
    <property type="project" value="UniProtKB-KW"/>
</dbReference>
<evidence type="ECO:0000259" key="10">
    <source>
        <dbReference type="PROSITE" id="PS50893"/>
    </source>
</evidence>
<dbReference type="InterPro" id="IPR003593">
    <property type="entry name" value="AAA+_ATPase"/>
</dbReference>
<evidence type="ECO:0000256" key="5">
    <source>
        <dbReference type="ARBA" id="ARBA00022840"/>
    </source>
</evidence>
<dbReference type="InterPro" id="IPR050153">
    <property type="entry name" value="Metal_Ion_Import_ABC"/>
</dbReference>
<dbReference type="GO" id="GO:0005524">
    <property type="term" value="F:ATP binding"/>
    <property type="evidence" value="ECO:0007669"/>
    <property type="project" value="UniProtKB-KW"/>
</dbReference>
<evidence type="ECO:0000256" key="2">
    <source>
        <dbReference type="ARBA" id="ARBA00022475"/>
    </source>
</evidence>
<evidence type="ECO:0000313" key="12">
    <source>
        <dbReference type="Proteomes" id="UP000886687"/>
    </source>
</evidence>
<comment type="caution">
    <text evidence="11">The sequence shown here is derived from an EMBL/GenBank/DDBJ whole genome shotgun (WGS) entry which is preliminary data.</text>
</comment>
<keyword evidence="4" id="KW-0862">Zinc</keyword>
<dbReference type="PANTHER" id="PTHR42734">
    <property type="entry name" value="METAL TRANSPORT SYSTEM ATP-BINDING PROTEIN TM_0124-RELATED"/>
    <property type="match status" value="1"/>
</dbReference>
<dbReference type="GO" id="GO:0016887">
    <property type="term" value="F:ATP hydrolysis activity"/>
    <property type="evidence" value="ECO:0007669"/>
    <property type="project" value="InterPro"/>
</dbReference>
<evidence type="ECO:0000256" key="9">
    <source>
        <dbReference type="ARBA" id="ARBA00023136"/>
    </source>
</evidence>
<dbReference type="InterPro" id="IPR027417">
    <property type="entry name" value="P-loop_NTPase"/>
</dbReference>
<dbReference type="Proteomes" id="UP000886687">
    <property type="component" value="Unassembled WGS sequence"/>
</dbReference>
<dbReference type="NCBIfam" id="NF007090">
    <property type="entry name" value="PRK09544.1"/>
    <property type="match status" value="1"/>
</dbReference>
<evidence type="ECO:0000256" key="3">
    <source>
        <dbReference type="ARBA" id="ARBA00022741"/>
    </source>
</evidence>
<proteinExistence type="predicted"/>
<accession>A0A9E4K484</accession>
<dbReference type="PANTHER" id="PTHR42734:SF9">
    <property type="entry name" value="ZINC IMPORT ATP-BINDING PROTEIN ZNUC"/>
    <property type="match status" value="1"/>
</dbReference>
<protein>
    <submittedName>
        <fullName evidence="11">Zinc ABC transporter ATP-binding protein ZnuC</fullName>
    </submittedName>
</protein>
<keyword evidence="9" id="KW-0472">Membrane</keyword>
<feature type="domain" description="ABC transporter" evidence="10">
    <location>
        <begin position="9"/>
        <end position="224"/>
    </location>
</feature>
<keyword evidence="6" id="KW-0864">Zinc transport</keyword>
<dbReference type="AlphaFoldDB" id="A0A9E4K484"/>
<evidence type="ECO:0000313" key="11">
    <source>
        <dbReference type="EMBL" id="MCG7938504.1"/>
    </source>
</evidence>
<evidence type="ECO:0000256" key="7">
    <source>
        <dbReference type="ARBA" id="ARBA00022967"/>
    </source>
</evidence>
<dbReference type="FunFam" id="3.40.50.300:FF:000392">
    <property type="entry name" value="Zinc import ATP-binding protein ZnuC"/>
    <property type="match status" value="1"/>
</dbReference>
<keyword evidence="8" id="KW-0406">Ion transport</keyword>
<sequence length="256" mass="28032">MNSQGETLIEAKAVSISHQGRAVLQNVNMAVQRGEIVTLIGPNGAGKTTLVRVMLGLLKAHSGDVVRSPGLCIGYMPQHLTLSENMPLTVMRFLTMAGKNSKLSMQDILQELDIEQLADYPMQRLSGGEHQRVLLARALLRQPDLLVLDEPVQGVDVTGQAALYNLITRIRDRFNCGVLMISHDLHLVMANTDQVLCLNNHVCCSGHPDSVSQHPAYLELFGTAVQAELAIYTHHHDHTHDIHGNVKSDDEGHGHG</sequence>
<dbReference type="PROSITE" id="PS50893">
    <property type="entry name" value="ABC_TRANSPORTER_2"/>
    <property type="match status" value="1"/>
</dbReference>
<evidence type="ECO:0000256" key="8">
    <source>
        <dbReference type="ARBA" id="ARBA00023065"/>
    </source>
</evidence>
<keyword evidence="1" id="KW-0813">Transport</keyword>
<gene>
    <name evidence="11" type="primary">znuC</name>
    <name evidence="11" type="ORF">JAZ04_06560</name>
</gene>
<dbReference type="EMBL" id="JAEPDI010000003">
    <property type="protein sequence ID" value="MCG7938504.1"/>
    <property type="molecule type" value="Genomic_DNA"/>
</dbReference>
<reference evidence="11" key="1">
    <citation type="journal article" date="2021" name="Proc. Natl. Acad. Sci. U.S.A.">
        <title>Global biogeography of chemosynthetic symbionts reveals both localized and globally distributed symbiont groups. .</title>
        <authorList>
            <person name="Osvatic J.T."/>
            <person name="Wilkins L.G.E."/>
            <person name="Leibrecht L."/>
            <person name="Leray M."/>
            <person name="Zauner S."/>
            <person name="Polzin J."/>
            <person name="Camacho Y."/>
            <person name="Gros O."/>
            <person name="van Gils J.A."/>
            <person name="Eisen J.A."/>
            <person name="Petersen J.M."/>
            <person name="Yuen B."/>
        </authorList>
    </citation>
    <scope>NUCLEOTIDE SEQUENCE</scope>
    <source>
        <strain evidence="11">MAGL173</strain>
    </source>
</reference>
<evidence type="ECO:0000256" key="4">
    <source>
        <dbReference type="ARBA" id="ARBA00022833"/>
    </source>
</evidence>
<name>A0A9E4K484_9GAMM</name>
<evidence type="ECO:0000256" key="6">
    <source>
        <dbReference type="ARBA" id="ARBA00022906"/>
    </source>
</evidence>
<keyword evidence="5 11" id="KW-0067">ATP-binding</keyword>
<dbReference type="InterPro" id="IPR003439">
    <property type="entry name" value="ABC_transporter-like_ATP-bd"/>
</dbReference>
<dbReference type="Gene3D" id="3.40.50.300">
    <property type="entry name" value="P-loop containing nucleotide triphosphate hydrolases"/>
    <property type="match status" value="1"/>
</dbReference>
<dbReference type="GO" id="GO:0010043">
    <property type="term" value="P:response to zinc ion"/>
    <property type="evidence" value="ECO:0007669"/>
    <property type="project" value="TreeGrafter"/>
</dbReference>
<dbReference type="SUPFAM" id="SSF52540">
    <property type="entry name" value="P-loop containing nucleoside triphosphate hydrolases"/>
    <property type="match status" value="1"/>
</dbReference>